<evidence type="ECO:0000313" key="9">
    <source>
        <dbReference type="Proteomes" id="UP001176940"/>
    </source>
</evidence>
<keyword evidence="9" id="KW-1185">Reference proteome</keyword>
<evidence type="ECO:0000313" key="8">
    <source>
        <dbReference type="EMBL" id="CAJ0947583.1"/>
    </source>
</evidence>
<dbReference type="Pfam" id="PF00069">
    <property type="entry name" value="Pkinase"/>
    <property type="match status" value="1"/>
</dbReference>
<evidence type="ECO:0000256" key="3">
    <source>
        <dbReference type="ARBA" id="ARBA00022741"/>
    </source>
</evidence>
<dbReference type="PANTHER" id="PTHR24351">
    <property type="entry name" value="RIBOSOMAL PROTEIN S6 KINASE"/>
    <property type="match status" value="1"/>
</dbReference>
<evidence type="ECO:0000256" key="5">
    <source>
        <dbReference type="ARBA" id="ARBA00022840"/>
    </source>
</evidence>
<evidence type="ECO:0000259" key="7">
    <source>
        <dbReference type="PROSITE" id="PS51285"/>
    </source>
</evidence>
<name>A0ABN9LTY3_9NEOB</name>
<evidence type="ECO:0008006" key="10">
    <source>
        <dbReference type="Google" id="ProtNLM"/>
    </source>
</evidence>
<keyword evidence="5" id="KW-0067">ATP-binding</keyword>
<evidence type="ECO:0000256" key="1">
    <source>
        <dbReference type="ARBA" id="ARBA00022527"/>
    </source>
</evidence>
<proteinExistence type="predicted"/>
<evidence type="ECO:0000256" key="2">
    <source>
        <dbReference type="ARBA" id="ARBA00022679"/>
    </source>
</evidence>
<dbReference type="InterPro" id="IPR000719">
    <property type="entry name" value="Prot_kinase_dom"/>
</dbReference>
<dbReference type="SUPFAM" id="SSF56112">
    <property type="entry name" value="Protein kinase-like (PK-like)"/>
    <property type="match status" value="1"/>
</dbReference>
<feature type="domain" description="AGC-kinase C-terminal" evidence="7">
    <location>
        <begin position="267"/>
        <end position="307"/>
    </location>
</feature>
<keyword evidence="2" id="KW-0808">Transferase</keyword>
<dbReference type="SMART" id="SM00220">
    <property type="entry name" value="S_TKc"/>
    <property type="match status" value="1"/>
</dbReference>
<dbReference type="PROSITE" id="PS50011">
    <property type="entry name" value="PROTEIN_KINASE_DOM"/>
    <property type="match status" value="1"/>
</dbReference>
<dbReference type="InterPro" id="IPR000961">
    <property type="entry name" value="AGC-kinase_C"/>
</dbReference>
<dbReference type="PROSITE" id="PS00108">
    <property type="entry name" value="PROTEIN_KINASE_ST"/>
    <property type="match status" value="1"/>
</dbReference>
<keyword evidence="3" id="KW-0547">Nucleotide-binding</keyword>
<dbReference type="Gene3D" id="1.10.510.10">
    <property type="entry name" value="Transferase(Phosphotransferase) domain 1"/>
    <property type="match status" value="1"/>
</dbReference>
<keyword evidence="4" id="KW-0418">Kinase</keyword>
<accession>A0ABN9LTY3</accession>
<organism evidence="8 9">
    <name type="scientific">Ranitomeya imitator</name>
    <name type="common">mimic poison frog</name>
    <dbReference type="NCBI Taxonomy" id="111125"/>
    <lineage>
        <taxon>Eukaryota</taxon>
        <taxon>Metazoa</taxon>
        <taxon>Chordata</taxon>
        <taxon>Craniata</taxon>
        <taxon>Vertebrata</taxon>
        <taxon>Euteleostomi</taxon>
        <taxon>Amphibia</taxon>
        <taxon>Batrachia</taxon>
        <taxon>Anura</taxon>
        <taxon>Neobatrachia</taxon>
        <taxon>Hyloidea</taxon>
        <taxon>Dendrobatidae</taxon>
        <taxon>Dendrobatinae</taxon>
        <taxon>Ranitomeya</taxon>
    </lineage>
</organism>
<feature type="domain" description="Protein kinase" evidence="6">
    <location>
        <begin position="36"/>
        <end position="266"/>
    </location>
</feature>
<reference evidence="8" key="1">
    <citation type="submission" date="2023-07" db="EMBL/GenBank/DDBJ databases">
        <authorList>
            <person name="Stuckert A."/>
        </authorList>
    </citation>
    <scope>NUCLEOTIDE SEQUENCE</scope>
</reference>
<comment type="caution">
    <text evidence="8">The sequence shown here is derived from an EMBL/GenBank/DDBJ whole genome shotgun (WGS) entry which is preliminary data.</text>
</comment>
<dbReference type="InterPro" id="IPR008271">
    <property type="entry name" value="Ser/Thr_kinase_AS"/>
</dbReference>
<dbReference type="EMBL" id="CAUEEQ010026966">
    <property type="protein sequence ID" value="CAJ0947583.1"/>
    <property type="molecule type" value="Genomic_DNA"/>
</dbReference>
<protein>
    <recommendedName>
        <fullName evidence="10">Protein kinase domain-containing protein</fullName>
    </recommendedName>
</protein>
<feature type="non-terminal residue" evidence="8">
    <location>
        <position position="307"/>
    </location>
</feature>
<keyword evidence="1" id="KW-0723">Serine/threonine-protein kinase</keyword>
<dbReference type="PROSITE" id="PS51285">
    <property type="entry name" value="AGC_KINASE_CTER"/>
    <property type="match status" value="1"/>
</dbReference>
<dbReference type="Gene3D" id="3.30.200.20">
    <property type="entry name" value="Phosphorylase Kinase, domain 1"/>
    <property type="match status" value="1"/>
</dbReference>
<dbReference type="Proteomes" id="UP001176940">
    <property type="component" value="Unassembled WGS sequence"/>
</dbReference>
<sequence length="307" mass="34741">MDRTSRSTIHDHRREPDNRIHNRAPILVILVEMLQQLDFGKVPFGGIGKVVLAENSITSRQYAVKIISKRALLAGNAEADVLVEHRVLQQASGSPFIVQAAFAIQTETKHNKVSCVYFRILQTLLFSLLRFYAAELVCGIQYLHSKGIIHRDLKPGNILVAETGHVKITDFDLSLENMQDRTATQYAGTVGYMAPEMLAKEEYNTGVDWYSFGVILNKMITGQREYDPTLFNETSSGASDIIKQLLLEDPAKRLGVNEDIRKHHFFQSIDWVSVETLRMPPPHVPVPTKTLHKPRKFDLEMMEGEEA</sequence>
<gene>
    <name evidence="8" type="ORF">RIMI_LOCUS11745179</name>
</gene>
<evidence type="ECO:0000259" key="6">
    <source>
        <dbReference type="PROSITE" id="PS50011"/>
    </source>
</evidence>
<evidence type="ECO:0000256" key="4">
    <source>
        <dbReference type="ARBA" id="ARBA00022777"/>
    </source>
</evidence>
<dbReference type="InterPro" id="IPR011009">
    <property type="entry name" value="Kinase-like_dom_sf"/>
</dbReference>